<dbReference type="Gene3D" id="3.20.20.140">
    <property type="entry name" value="Metal-dependent hydrolases"/>
    <property type="match status" value="1"/>
</dbReference>
<dbReference type="RefSeq" id="WP_215337913.1">
    <property type="nucleotide sequence ID" value="NZ_JAGSGD010000001.1"/>
</dbReference>
<sequence length="364" mass="39435">MLTSDIDAAPVEARNAATCLTLRRPDDWHVHLRDGPMLASVVNYTARQFARAIVMPNLSPPITTIAAAKAYRDRILAALEPGRVFQPLMTCYLTDTIEASEVERGFVEGVFTACKLYPAHATTNSDHGVTDVRKIYPVLEVMQNIGMPLLLHGEVTDRHVDIFDREAVFIERILGKLIRDFPGLKVVFEHITTVDAVAFVEAGGPNLAATITPHHLAINRNAMFEGGIRPHFYCLPVAKRETHRLALRRAATSGSAKFFLGTDSAPHAVGDKESACGCAGIFNAPFALESYATVFDEEDALGSLGVFASENGPRFYGLAPNESMVVLERSPSLVPLTVAAAATLIVPFGAGETLPWRFVGPAVI</sequence>
<dbReference type="AlphaFoldDB" id="A0A941CYB9"/>
<evidence type="ECO:0000256" key="2">
    <source>
        <dbReference type="ARBA" id="ARBA00004880"/>
    </source>
</evidence>
<dbReference type="SUPFAM" id="SSF51556">
    <property type="entry name" value="Metallo-dependent hydrolases"/>
    <property type="match status" value="1"/>
</dbReference>
<feature type="binding site" evidence="10">
    <location>
        <position position="235"/>
    </location>
    <ligand>
        <name>substrate</name>
    </ligand>
</feature>
<comment type="catalytic activity">
    <reaction evidence="9 10 11">
        <text>(S)-dihydroorotate + H2O = N-carbamoyl-L-aspartate + H(+)</text>
        <dbReference type="Rhea" id="RHEA:24296"/>
        <dbReference type="ChEBI" id="CHEBI:15377"/>
        <dbReference type="ChEBI" id="CHEBI:15378"/>
        <dbReference type="ChEBI" id="CHEBI:30864"/>
        <dbReference type="ChEBI" id="CHEBI:32814"/>
        <dbReference type="EC" id="3.5.2.3"/>
    </reaction>
</comment>
<feature type="binding site" evidence="10">
    <location>
        <position position="267"/>
    </location>
    <ligand>
        <name>substrate</name>
    </ligand>
</feature>
<keyword evidence="14" id="KW-1185">Reference proteome</keyword>
<dbReference type="GO" id="GO:0008270">
    <property type="term" value="F:zinc ion binding"/>
    <property type="evidence" value="ECO:0007669"/>
    <property type="project" value="UniProtKB-UniRule"/>
</dbReference>
<dbReference type="GO" id="GO:0005829">
    <property type="term" value="C:cytosol"/>
    <property type="evidence" value="ECO:0007669"/>
    <property type="project" value="TreeGrafter"/>
</dbReference>
<dbReference type="EMBL" id="JAGSGD010000001">
    <property type="protein sequence ID" value="MBR7618119.1"/>
    <property type="molecule type" value="Genomic_DNA"/>
</dbReference>
<feature type="binding site" evidence="10">
    <location>
        <position position="29"/>
    </location>
    <ligand>
        <name>Zn(2+)</name>
        <dbReference type="ChEBI" id="CHEBI:29105"/>
        <label>1</label>
    </ligand>
</feature>
<evidence type="ECO:0000256" key="11">
    <source>
        <dbReference type="RuleBase" id="RU003440"/>
    </source>
</evidence>
<feature type="binding site" evidence="10">
    <location>
        <position position="31"/>
    </location>
    <ligand>
        <name>Zn(2+)</name>
        <dbReference type="ChEBI" id="CHEBI:29105"/>
        <label>1</label>
    </ligand>
</feature>
<dbReference type="GO" id="GO:0044205">
    <property type="term" value="P:'de novo' UMP biosynthetic process"/>
    <property type="evidence" value="ECO:0007669"/>
    <property type="project" value="UniProtKB-UniRule"/>
</dbReference>
<keyword evidence="5 10" id="KW-0479">Metal-binding</keyword>
<dbReference type="HAMAP" id="MF_00219">
    <property type="entry name" value="PyrC_classII"/>
    <property type="match status" value="1"/>
</dbReference>
<comment type="cofactor">
    <cofactor evidence="10 11">
        <name>Zn(2+)</name>
        <dbReference type="ChEBI" id="CHEBI:29105"/>
    </cofactor>
    <text evidence="10 11">Binds 2 Zn(2+) ions per subunit.</text>
</comment>
<name>A0A941CYB9_9CAUL</name>
<dbReference type="NCBIfam" id="TIGR00856">
    <property type="entry name" value="pyrC_dimer"/>
    <property type="match status" value="1"/>
</dbReference>
<dbReference type="PROSITE" id="PS00483">
    <property type="entry name" value="DIHYDROOROTASE_2"/>
    <property type="match status" value="1"/>
</dbReference>
<evidence type="ECO:0000256" key="4">
    <source>
        <dbReference type="ARBA" id="ARBA00012860"/>
    </source>
</evidence>
<dbReference type="GO" id="GO:0006207">
    <property type="term" value="P:'de novo' pyrimidine nucleobase biosynthetic process"/>
    <property type="evidence" value="ECO:0007669"/>
    <property type="project" value="TreeGrafter"/>
</dbReference>
<evidence type="ECO:0000313" key="14">
    <source>
        <dbReference type="Proteomes" id="UP000622580"/>
    </source>
</evidence>
<dbReference type="FunFam" id="3.20.20.140:FF:000006">
    <property type="entry name" value="Dihydroorotase"/>
    <property type="match status" value="1"/>
</dbReference>
<keyword evidence="7 10" id="KW-0862">Zinc</keyword>
<dbReference type="CDD" id="cd01294">
    <property type="entry name" value="DHOase"/>
    <property type="match status" value="1"/>
</dbReference>
<dbReference type="PANTHER" id="PTHR43137">
    <property type="entry name" value="DIHYDROOROTASE"/>
    <property type="match status" value="1"/>
</dbReference>
<dbReference type="EC" id="3.5.2.3" evidence="4 10"/>
<evidence type="ECO:0000256" key="5">
    <source>
        <dbReference type="ARBA" id="ARBA00022723"/>
    </source>
</evidence>
<evidence type="ECO:0000256" key="3">
    <source>
        <dbReference type="ARBA" id="ARBA00005631"/>
    </source>
</evidence>
<evidence type="ECO:0000256" key="7">
    <source>
        <dbReference type="ARBA" id="ARBA00022833"/>
    </source>
</evidence>
<feature type="binding site" evidence="10">
    <location>
        <position position="190"/>
    </location>
    <ligand>
        <name>Zn(2+)</name>
        <dbReference type="ChEBI" id="CHEBI:29105"/>
        <label>2</label>
    </ligand>
</feature>
<evidence type="ECO:0000256" key="1">
    <source>
        <dbReference type="ARBA" id="ARBA00002368"/>
    </source>
</evidence>
<feature type="binding site" evidence="10">
    <location>
        <position position="152"/>
    </location>
    <ligand>
        <name>substrate</name>
    </ligand>
</feature>
<dbReference type="InterPro" id="IPR002195">
    <property type="entry name" value="Dihydroorotase_CS"/>
</dbReference>
<dbReference type="PIRSF" id="PIRSF001237">
    <property type="entry name" value="DHOdimr"/>
    <property type="match status" value="1"/>
</dbReference>
<keyword evidence="6 10" id="KW-0378">Hydrolase</keyword>
<dbReference type="PROSITE" id="PS00482">
    <property type="entry name" value="DIHYDROOROTASE_1"/>
    <property type="match status" value="1"/>
</dbReference>
<feature type="modified residue" description="N6-carboxylysine" evidence="10">
    <location>
        <position position="115"/>
    </location>
</feature>
<feature type="binding site" evidence="10">
    <location>
        <begin position="31"/>
        <end position="33"/>
    </location>
    <ligand>
        <name>substrate</name>
    </ligand>
</feature>
<comment type="subunit">
    <text evidence="10">Homodimer.</text>
</comment>
<accession>A0A941CYB9</accession>
<dbReference type="Pfam" id="PF01979">
    <property type="entry name" value="Amidohydro_1"/>
    <property type="match status" value="1"/>
</dbReference>
<feature type="binding site" evidence="10">
    <location>
        <position position="152"/>
    </location>
    <ligand>
        <name>Zn(2+)</name>
        <dbReference type="ChEBI" id="CHEBI:29105"/>
        <label>2</label>
    </ligand>
</feature>
<organism evidence="13 14">
    <name type="scientific">Phenylobacterium glaciei</name>
    <dbReference type="NCBI Taxonomy" id="2803784"/>
    <lineage>
        <taxon>Bacteria</taxon>
        <taxon>Pseudomonadati</taxon>
        <taxon>Pseudomonadota</taxon>
        <taxon>Alphaproteobacteria</taxon>
        <taxon>Caulobacterales</taxon>
        <taxon>Caulobacteraceae</taxon>
        <taxon>Phenylobacterium</taxon>
    </lineage>
</organism>
<gene>
    <name evidence="10 13" type="primary">pyrC</name>
    <name evidence="13" type="ORF">JKL49_01855</name>
</gene>
<evidence type="ECO:0000256" key="10">
    <source>
        <dbReference type="HAMAP-Rule" id="MF_00219"/>
    </source>
</evidence>
<comment type="pathway">
    <text evidence="2 10 11">Pyrimidine metabolism; UMP biosynthesis via de novo pathway; (S)-dihydroorotate from bicarbonate: step 3/3.</text>
</comment>
<feature type="binding site" evidence="10">
    <location>
        <position position="279"/>
    </location>
    <ligand>
        <name>substrate</name>
    </ligand>
</feature>
<feature type="binding site" description="via carbamate group" evidence="10">
    <location>
        <position position="115"/>
    </location>
    <ligand>
        <name>Zn(2+)</name>
        <dbReference type="ChEBI" id="CHEBI:29105"/>
        <label>1</label>
    </ligand>
</feature>
<comment type="similarity">
    <text evidence="3 10 11">Belongs to the metallo-dependent hydrolases superfamily. DHOase family. Class II DHOase subfamily.</text>
</comment>
<evidence type="ECO:0000256" key="6">
    <source>
        <dbReference type="ARBA" id="ARBA00022801"/>
    </source>
</evidence>
<feature type="domain" description="Amidohydrolase-related" evidence="12">
    <location>
        <begin position="27"/>
        <end position="319"/>
    </location>
</feature>
<comment type="function">
    <text evidence="1 10">Catalyzes the reversible cyclization of carbamoyl aspartate to dihydroorotate.</text>
</comment>
<reference evidence="13" key="1">
    <citation type="submission" date="2021-04" db="EMBL/GenBank/DDBJ databases">
        <title>Draft genome assembly of strain Phenylobacterium sp. 20VBR1 using MiniION and Illumina platforms.</title>
        <authorList>
            <person name="Thomas F.A."/>
            <person name="Krishnan K.P."/>
            <person name="Sinha R.K."/>
        </authorList>
    </citation>
    <scope>NUCLEOTIDE SEQUENCE</scope>
    <source>
        <strain evidence="13">20VBR1</strain>
    </source>
</reference>
<dbReference type="InterPro" id="IPR032466">
    <property type="entry name" value="Metal_Hydrolase"/>
</dbReference>
<protein>
    <recommendedName>
        <fullName evidence="4 10">Dihydroorotase</fullName>
        <shortName evidence="10">DHOase</shortName>
        <ecNumber evidence="4 10">3.5.2.3</ecNumber>
    </recommendedName>
</protein>
<feature type="binding site" evidence="10">
    <location>
        <position position="263"/>
    </location>
    <ligand>
        <name>Zn(2+)</name>
        <dbReference type="ChEBI" id="CHEBI:29105"/>
        <label>1</label>
    </ligand>
</feature>
<evidence type="ECO:0000313" key="13">
    <source>
        <dbReference type="EMBL" id="MBR7618119.1"/>
    </source>
</evidence>
<evidence type="ECO:0000259" key="12">
    <source>
        <dbReference type="Pfam" id="PF01979"/>
    </source>
</evidence>
<dbReference type="InterPro" id="IPR006680">
    <property type="entry name" value="Amidohydro-rel"/>
</dbReference>
<dbReference type="GO" id="GO:0004151">
    <property type="term" value="F:dihydroorotase activity"/>
    <property type="evidence" value="ECO:0007669"/>
    <property type="project" value="UniProtKB-UniRule"/>
</dbReference>
<feature type="binding site" evidence="10">
    <location>
        <position position="57"/>
    </location>
    <ligand>
        <name>substrate</name>
    </ligand>
</feature>
<keyword evidence="8 10" id="KW-0665">Pyrimidine biosynthesis</keyword>
<proteinExistence type="inferred from homology"/>
<dbReference type="PANTHER" id="PTHR43137:SF1">
    <property type="entry name" value="DIHYDROOROTASE"/>
    <property type="match status" value="1"/>
</dbReference>
<dbReference type="Proteomes" id="UP000622580">
    <property type="component" value="Unassembled WGS sequence"/>
</dbReference>
<evidence type="ECO:0000256" key="9">
    <source>
        <dbReference type="ARBA" id="ARBA00048492"/>
    </source>
</evidence>
<dbReference type="InterPro" id="IPR004721">
    <property type="entry name" value="DHOdimr"/>
</dbReference>
<comment type="caution">
    <text evidence="13">The sequence shown here is derived from an EMBL/GenBank/DDBJ whole genome shotgun (WGS) entry which is preliminary data.</text>
</comment>
<feature type="active site" evidence="10">
    <location>
        <position position="263"/>
    </location>
</feature>
<evidence type="ECO:0000256" key="8">
    <source>
        <dbReference type="ARBA" id="ARBA00022975"/>
    </source>
</evidence>
<feature type="binding site" description="via carbamate group" evidence="10">
    <location>
        <position position="115"/>
    </location>
    <ligand>
        <name>Zn(2+)</name>
        <dbReference type="ChEBI" id="CHEBI:29105"/>
        <label>2</label>
    </ligand>
</feature>